<accession>A0A1F2WF84</accession>
<evidence type="ECO:0000256" key="1">
    <source>
        <dbReference type="ARBA" id="ARBA00008725"/>
    </source>
</evidence>
<dbReference type="STRING" id="1797197.A2Y75_09310"/>
<dbReference type="PANTHER" id="PTHR30570:SF1">
    <property type="entry name" value="PHOSPHATE-BINDING PROTEIN PSTS"/>
    <property type="match status" value="1"/>
</dbReference>
<dbReference type="InterPro" id="IPR024370">
    <property type="entry name" value="PBP_domain"/>
</dbReference>
<evidence type="ECO:0000313" key="7">
    <source>
        <dbReference type="Proteomes" id="UP000177876"/>
    </source>
</evidence>
<sequence>MRKNNSAAENYGNRRRRSPSLKAILAILILIAAVTACSGCSVRRSGVIRVAGSTTVLPLAQEGANRFMDMGGGKNVLVQGGGSSVGISQLSAGIIDIANSSRELKPEEDNGRIVDNRIALDVIVLVVNRGVQVANLSSQQVKDIFTGAVTNWSQVEGQDAPVIAVVRDQASGTREMFDEIALDKEESASSAIECNSNGIVRETVGNTPNAIGYVSLGYVNATIKAIDYDGVAPEEQNAKDNTYPLSRYLHMFTSDTPRPVTREFIEFVLSPDFQNEVVTQEYIPVI</sequence>
<dbReference type="InterPro" id="IPR050811">
    <property type="entry name" value="Phosphate_ABC_transporter"/>
</dbReference>
<dbReference type="GO" id="GO:0006817">
    <property type="term" value="P:phosphate ion transport"/>
    <property type="evidence" value="ECO:0007669"/>
    <property type="project" value="UniProtKB-UniRule"/>
</dbReference>
<dbReference type="CDD" id="cd13653">
    <property type="entry name" value="PBP2_phosphate_like_1"/>
    <property type="match status" value="1"/>
</dbReference>
<dbReference type="SUPFAM" id="SSF53850">
    <property type="entry name" value="Periplasmic binding protein-like II"/>
    <property type="match status" value="1"/>
</dbReference>
<keyword evidence="3" id="KW-0732">Signal</keyword>
<keyword evidence="4" id="KW-0592">Phosphate transport</keyword>
<keyword evidence="2 4" id="KW-0813">Transport</keyword>
<dbReference type="GO" id="GO:0042301">
    <property type="term" value="F:phosphate ion binding"/>
    <property type="evidence" value="ECO:0007669"/>
    <property type="project" value="UniProtKB-UniRule"/>
</dbReference>
<feature type="domain" description="PBP" evidence="5">
    <location>
        <begin position="46"/>
        <end position="271"/>
    </location>
</feature>
<comment type="similarity">
    <text evidence="1 4">Belongs to the PstS family.</text>
</comment>
<evidence type="ECO:0000313" key="6">
    <source>
        <dbReference type="EMBL" id="OFW55507.1"/>
    </source>
</evidence>
<dbReference type="EMBL" id="MELK01000053">
    <property type="protein sequence ID" value="OFW55507.1"/>
    <property type="molecule type" value="Genomic_DNA"/>
</dbReference>
<evidence type="ECO:0000256" key="3">
    <source>
        <dbReference type="ARBA" id="ARBA00022729"/>
    </source>
</evidence>
<dbReference type="NCBIfam" id="TIGR02136">
    <property type="entry name" value="ptsS_2"/>
    <property type="match status" value="1"/>
</dbReference>
<evidence type="ECO:0000256" key="4">
    <source>
        <dbReference type="RuleBase" id="RU367119"/>
    </source>
</evidence>
<dbReference type="Gene3D" id="3.40.190.10">
    <property type="entry name" value="Periplasmic binding protein-like II"/>
    <property type="match status" value="2"/>
</dbReference>
<name>A0A1F2WF84_9ACTN</name>
<gene>
    <name evidence="6" type="ORF">A2Y75_09310</name>
</gene>
<dbReference type="AlphaFoldDB" id="A0A1F2WF84"/>
<dbReference type="PANTHER" id="PTHR30570">
    <property type="entry name" value="PERIPLASMIC PHOSPHATE BINDING COMPONENT OF PHOSPHATE ABC TRANSPORTER"/>
    <property type="match status" value="1"/>
</dbReference>
<proteinExistence type="inferred from homology"/>
<dbReference type="Pfam" id="PF12849">
    <property type="entry name" value="PBP_like_2"/>
    <property type="match status" value="1"/>
</dbReference>
<reference evidence="6 7" key="1">
    <citation type="journal article" date="2016" name="Nat. Commun.">
        <title>Thousands of microbial genomes shed light on interconnected biogeochemical processes in an aquifer system.</title>
        <authorList>
            <person name="Anantharaman K."/>
            <person name="Brown C.T."/>
            <person name="Hug L.A."/>
            <person name="Sharon I."/>
            <person name="Castelle C.J."/>
            <person name="Probst A.J."/>
            <person name="Thomas B.C."/>
            <person name="Singh A."/>
            <person name="Wilkins M.J."/>
            <person name="Karaoz U."/>
            <person name="Brodie E.L."/>
            <person name="Williams K.H."/>
            <person name="Hubbard S.S."/>
            <person name="Banfield J.F."/>
        </authorList>
    </citation>
    <scope>NUCLEOTIDE SEQUENCE [LARGE SCALE GENOMIC DNA]</scope>
</reference>
<dbReference type="InterPro" id="IPR011862">
    <property type="entry name" value="Phos-bd"/>
</dbReference>
<evidence type="ECO:0000256" key="2">
    <source>
        <dbReference type="ARBA" id="ARBA00022448"/>
    </source>
</evidence>
<comment type="caution">
    <text evidence="6">The sequence shown here is derived from an EMBL/GenBank/DDBJ whole genome shotgun (WGS) entry which is preliminary data.</text>
</comment>
<organism evidence="6 7">
    <name type="scientific">Candidatus Solincola sediminis</name>
    <dbReference type="NCBI Taxonomy" id="1797199"/>
    <lineage>
        <taxon>Bacteria</taxon>
        <taxon>Bacillati</taxon>
        <taxon>Actinomycetota</taxon>
        <taxon>Candidatus Geothermincolia</taxon>
        <taxon>Candidatus Geothermincolales</taxon>
        <taxon>Candidatus Geothermincolaceae</taxon>
        <taxon>Candidatus Solincola</taxon>
    </lineage>
</organism>
<comment type="function">
    <text evidence="4">Involved in the system for phosphate transport across the cytoplasmic membrane.</text>
</comment>
<evidence type="ECO:0000259" key="5">
    <source>
        <dbReference type="Pfam" id="PF12849"/>
    </source>
</evidence>
<dbReference type="Proteomes" id="UP000177876">
    <property type="component" value="Unassembled WGS sequence"/>
</dbReference>
<protein>
    <recommendedName>
        <fullName evidence="4">Phosphate-binding protein</fullName>
    </recommendedName>
</protein>